<dbReference type="InterPro" id="IPR027417">
    <property type="entry name" value="P-loop_NTPase"/>
</dbReference>
<evidence type="ECO:0000313" key="13">
    <source>
        <dbReference type="EMBL" id="KAH6662231.1"/>
    </source>
</evidence>
<dbReference type="FunFam" id="3.40.50.300:FF:001301">
    <property type="entry name" value="Structural maintenance of chromosomes 5"/>
    <property type="match status" value="1"/>
</dbReference>
<feature type="coiled-coil region" evidence="10">
    <location>
        <begin position="838"/>
        <end position="868"/>
    </location>
</feature>
<dbReference type="GO" id="GO:0005524">
    <property type="term" value="F:ATP binding"/>
    <property type="evidence" value="ECO:0007669"/>
    <property type="project" value="UniProtKB-KW"/>
</dbReference>
<gene>
    <name evidence="13" type="ORF">F5X68DRAFT_161908</name>
</gene>
<dbReference type="InterPro" id="IPR003395">
    <property type="entry name" value="RecF/RecN/SMC_N"/>
</dbReference>
<name>A0A9P8V0P1_9PEZI</name>
<evidence type="ECO:0000256" key="8">
    <source>
        <dbReference type="ARBA" id="ARBA00023054"/>
    </source>
</evidence>
<feature type="coiled-coil region" evidence="10">
    <location>
        <begin position="243"/>
        <end position="337"/>
    </location>
</feature>
<accession>A0A9P8V0P1</accession>
<dbReference type="OrthoDB" id="10254973at2759"/>
<feature type="region of interest" description="Disordered" evidence="11">
    <location>
        <begin position="1"/>
        <end position="82"/>
    </location>
</feature>
<dbReference type="Pfam" id="PF02463">
    <property type="entry name" value="SMC_N"/>
    <property type="match status" value="1"/>
</dbReference>
<dbReference type="Gene3D" id="3.40.50.300">
    <property type="entry name" value="P-loop containing nucleotide triphosphate hydrolases"/>
    <property type="match status" value="2"/>
</dbReference>
<evidence type="ECO:0000256" key="9">
    <source>
        <dbReference type="ARBA" id="ARBA00023242"/>
    </source>
</evidence>
<keyword evidence="7" id="KW-0067">ATP-binding</keyword>
<keyword evidence="9" id="KW-0539">Nucleus</keyword>
<feature type="coiled-coil region" evidence="10">
    <location>
        <begin position="691"/>
        <end position="746"/>
    </location>
</feature>
<dbReference type="GO" id="GO:0030915">
    <property type="term" value="C:Smc5-Smc6 complex"/>
    <property type="evidence" value="ECO:0007669"/>
    <property type="project" value="UniProtKB-ARBA"/>
</dbReference>
<comment type="caution">
    <text evidence="13">The sequence shown here is derived from an EMBL/GenBank/DDBJ whole genome shotgun (WGS) entry which is preliminary data.</text>
</comment>
<evidence type="ECO:0000256" key="7">
    <source>
        <dbReference type="ARBA" id="ARBA00022840"/>
    </source>
</evidence>
<reference evidence="13" key="1">
    <citation type="journal article" date="2021" name="Nat. Commun.">
        <title>Genetic determinants of endophytism in the Arabidopsis root mycobiome.</title>
        <authorList>
            <person name="Mesny F."/>
            <person name="Miyauchi S."/>
            <person name="Thiergart T."/>
            <person name="Pickel B."/>
            <person name="Atanasova L."/>
            <person name="Karlsson M."/>
            <person name="Huettel B."/>
            <person name="Barry K.W."/>
            <person name="Haridas S."/>
            <person name="Chen C."/>
            <person name="Bauer D."/>
            <person name="Andreopoulos W."/>
            <person name="Pangilinan J."/>
            <person name="LaButti K."/>
            <person name="Riley R."/>
            <person name="Lipzen A."/>
            <person name="Clum A."/>
            <person name="Drula E."/>
            <person name="Henrissat B."/>
            <person name="Kohler A."/>
            <person name="Grigoriev I.V."/>
            <person name="Martin F.M."/>
            <person name="Hacquard S."/>
        </authorList>
    </citation>
    <scope>NUCLEOTIDE SEQUENCE</scope>
    <source>
        <strain evidence="13">MPI-SDFR-AT-0117</strain>
    </source>
</reference>
<feature type="coiled-coil region" evidence="10">
    <location>
        <begin position="917"/>
        <end position="954"/>
    </location>
</feature>
<evidence type="ECO:0000313" key="14">
    <source>
        <dbReference type="Proteomes" id="UP000770015"/>
    </source>
</evidence>
<keyword evidence="14" id="KW-1185">Reference proteome</keyword>
<organism evidence="13 14">
    <name type="scientific">Plectosphaerella plurivora</name>
    <dbReference type="NCBI Taxonomy" id="936078"/>
    <lineage>
        <taxon>Eukaryota</taxon>
        <taxon>Fungi</taxon>
        <taxon>Dikarya</taxon>
        <taxon>Ascomycota</taxon>
        <taxon>Pezizomycotina</taxon>
        <taxon>Sordariomycetes</taxon>
        <taxon>Hypocreomycetidae</taxon>
        <taxon>Glomerellales</taxon>
        <taxon>Plectosphaerellaceae</taxon>
        <taxon>Plectosphaerella</taxon>
    </lineage>
</organism>
<evidence type="ECO:0000256" key="2">
    <source>
        <dbReference type="ARBA" id="ARBA00004286"/>
    </source>
</evidence>
<evidence type="ECO:0000256" key="5">
    <source>
        <dbReference type="ARBA" id="ARBA00022454"/>
    </source>
</evidence>
<sequence>MPPQASRRRSRRDIEDDDDEEVTRYKADSPSDQNGPKRQRRRTLIAEEEEDNNEEEDSDDTHAGPSTNGHASSAADDDGFQPGTIRRVKLKNFVTYTEAEFFPGPSLNMVLGPNGTGKSSLVCAICLGLGYSPKLMGRATSVRDFVKNGTSVATIEIELQKRPQDSRNPVVRVKIDRDRNGQKWWLNGKETTHKAIQHLMVTLNIQIDNLCQFLPQDRVVEFAGLSPVELLHETLRAAAPAKMLKWQEQLQELHKEAKLMQSEATNTTETLANLENRQQAVQGDVERLRDREAVQKRVADLQAAHAIVAYNEVRAKYAETTKRFKDARNRQRQLEEESAPSLTRVNDKQVYQEAVSAAVAARRAALRAAESDVDNLVGEIEKVDEAVNRAVAQSEAEQQAYLMKKRDLSKIVKKITELENRLKNKPAEFDAAAHNTRIRSHEHEQRELEAEERRFQQEASELKQQGIQVKNQCSRLQAEIADLDTREGQQLNFLEKHFPDVAKGWKWLQANNDKFEKEVFGPPAIVCTVKDKRYSDLVQASLQKDDFMCFTTQSRQDHKTLSDYFYKQLGLSVSIRTCLASYADIPRLSREQAASLGFDCYAIDCITGPDPVLAMLCNEKKLHLTGVALKDIDDRQYHTLMGHDKISAWVTGRQYYRVTRRRELGPDAVSTTTREIQPGRWWNDDVDTSAKDELQKRLDEESAKFAGLKADSQKNKEAVVNHHTKLRELAETLKDLVSQKAILQKEQTEYRGLPSKLEKEKQHEEARREELGLSRETMAKLDMEVDKVYVRKTRAVLRHHEIIGAIREAQEALLEATIREIEAKSDLGGLKERNISIMRRIEEEKAKVEELADLRRAQKAEAETAQGKVVEVCNENEGGKEYLTRIAGERTTVELMEEMSAERAKLELLHEANPGVIREYEKRARDIEKLRSRMERMQSKTDELNQQIKAIRDRWEPRLDDLVSKINDAFAFNFEQISCAGEVRVHKDDDFDQWALDIRVKFRENETLQQLDQQRQSGGERAVSTVFFLMALQAMAQAPFRVVDEINQGMDPRNERMVHSRMVEIACNEHTSQYFLITPKLLPGLDYHERMRILCIASGEHMPDDGNLLNFQRCLKVQKGLKAA</sequence>
<evidence type="ECO:0000256" key="10">
    <source>
        <dbReference type="SAM" id="Coils"/>
    </source>
</evidence>
<evidence type="ECO:0000259" key="12">
    <source>
        <dbReference type="Pfam" id="PF02463"/>
    </source>
</evidence>
<dbReference type="PANTHER" id="PTHR45916:SF1">
    <property type="entry name" value="STRUCTURAL MAINTENANCE OF CHROMOSOMES PROTEIN 5"/>
    <property type="match status" value="1"/>
</dbReference>
<comment type="similarity">
    <text evidence="3">Belongs to the SMC family. SMC5 subfamily.</text>
</comment>
<dbReference type="GO" id="GO:0000724">
    <property type="term" value="P:double-strand break repair via homologous recombination"/>
    <property type="evidence" value="ECO:0007669"/>
    <property type="project" value="TreeGrafter"/>
</dbReference>
<dbReference type="EMBL" id="JAGSXJ010000047">
    <property type="protein sequence ID" value="KAH6662231.1"/>
    <property type="molecule type" value="Genomic_DNA"/>
</dbReference>
<evidence type="ECO:0000256" key="3">
    <source>
        <dbReference type="ARBA" id="ARBA00010171"/>
    </source>
</evidence>
<keyword evidence="5" id="KW-0158">Chromosome</keyword>
<dbReference type="Proteomes" id="UP000770015">
    <property type="component" value="Unassembled WGS sequence"/>
</dbReference>
<proteinExistence type="inferred from homology"/>
<dbReference type="GO" id="GO:0016787">
    <property type="term" value="F:hydrolase activity"/>
    <property type="evidence" value="ECO:0007669"/>
    <property type="project" value="UniProtKB-KW"/>
</dbReference>
<feature type="compositionally biased region" description="Acidic residues" evidence="11">
    <location>
        <begin position="46"/>
        <end position="59"/>
    </location>
</feature>
<dbReference type="GO" id="GO:0005634">
    <property type="term" value="C:nucleus"/>
    <property type="evidence" value="ECO:0007669"/>
    <property type="project" value="UniProtKB-SubCell"/>
</dbReference>
<keyword evidence="8 10" id="KW-0175">Coiled coil</keyword>
<keyword evidence="13" id="KW-0378">Hydrolase</keyword>
<feature type="coiled-coil region" evidence="10">
    <location>
        <begin position="431"/>
        <end position="479"/>
    </location>
</feature>
<dbReference type="PANTHER" id="PTHR45916">
    <property type="entry name" value="STRUCTURAL MAINTENANCE OF CHROMOSOMES PROTEIN 5"/>
    <property type="match status" value="1"/>
</dbReference>
<dbReference type="SUPFAM" id="SSF52540">
    <property type="entry name" value="P-loop containing nucleoside triphosphate hydrolases"/>
    <property type="match status" value="1"/>
</dbReference>
<feature type="domain" description="RecF/RecN/SMC N-terminal" evidence="12">
    <location>
        <begin position="85"/>
        <end position="1078"/>
    </location>
</feature>
<dbReference type="GO" id="GO:0003697">
    <property type="term" value="F:single-stranded DNA binding"/>
    <property type="evidence" value="ECO:0007669"/>
    <property type="project" value="TreeGrafter"/>
</dbReference>
<evidence type="ECO:0000256" key="4">
    <source>
        <dbReference type="ARBA" id="ARBA00018687"/>
    </source>
</evidence>
<evidence type="ECO:0000256" key="1">
    <source>
        <dbReference type="ARBA" id="ARBA00004123"/>
    </source>
</evidence>
<protein>
    <recommendedName>
        <fullName evidence="4">Structural maintenance of chromosomes protein 5</fullName>
    </recommendedName>
</protein>
<evidence type="ECO:0000256" key="6">
    <source>
        <dbReference type="ARBA" id="ARBA00022741"/>
    </source>
</evidence>
<keyword evidence="6" id="KW-0547">Nucleotide-binding</keyword>
<evidence type="ECO:0000256" key="11">
    <source>
        <dbReference type="SAM" id="MobiDB-lite"/>
    </source>
</evidence>
<dbReference type="AlphaFoldDB" id="A0A9P8V0P1"/>
<comment type="subcellular location">
    <subcellularLocation>
        <location evidence="2">Chromosome</location>
    </subcellularLocation>
    <subcellularLocation>
        <location evidence="1">Nucleus</location>
    </subcellularLocation>
</comment>
<feature type="compositionally biased region" description="Basic residues" evidence="11">
    <location>
        <begin position="1"/>
        <end position="11"/>
    </location>
</feature>